<name>A0A238H949_9BURK</name>
<organism evidence="1 2">
    <name type="scientific">Burkholderia singularis</name>
    <dbReference type="NCBI Taxonomy" id="1503053"/>
    <lineage>
        <taxon>Bacteria</taxon>
        <taxon>Pseudomonadati</taxon>
        <taxon>Pseudomonadota</taxon>
        <taxon>Betaproteobacteria</taxon>
        <taxon>Burkholderiales</taxon>
        <taxon>Burkholderiaceae</taxon>
        <taxon>Burkholderia</taxon>
        <taxon>pseudomallei group</taxon>
    </lineage>
</organism>
<sequence length="41" mass="4438">MADSANGRRVHDVALRCLHAMRVTHGYPAGIARASIVFAFV</sequence>
<gene>
    <name evidence="1" type="ORF">BSIN_4407</name>
</gene>
<dbReference type="EMBL" id="FXAN01000075">
    <property type="protein sequence ID" value="SMG01527.1"/>
    <property type="molecule type" value="Genomic_DNA"/>
</dbReference>
<reference evidence="1 2" key="1">
    <citation type="submission" date="2017-04" db="EMBL/GenBank/DDBJ databases">
        <authorList>
            <person name="Afonso C.L."/>
            <person name="Miller P.J."/>
            <person name="Scott M.A."/>
            <person name="Spackman E."/>
            <person name="Goraichik I."/>
            <person name="Dimitrov K.M."/>
            <person name="Suarez D.L."/>
            <person name="Swayne D.E."/>
        </authorList>
    </citation>
    <scope>NUCLEOTIDE SEQUENCE [LARGE SCALE GENOMIC DNA]</scope>
    <source>
        <strain evidence="1">LMG 28154</strain>
    </source>
</reference>
<dbReference type="AlphaFoldDB" id="A0A238H949"/>
<accession>A0A238H949</accession>
<evidence type="ECO:0000313" key="1">
    <source>
        <dbReference type="EMBL" id="SMG01527.1"/>
    </source>
</evidence>
<evidence type="ECO:0000313" key="2">
    <source>
        <dbReference type="Proteomes" id="UP000198460"/>
    </source>
</evidence>
<proteinExistence type="predicted"/>
<dbReference type="Proteomes" id="UP000198460">
    <property type="component" value="Unassembled WGS sequence"/>
</dbReference>
<protein>
    <submittedName>
        <fullName evidence="1">Uncharacterized protein</fullName>
    </submittedName>
</protein>